<evidence type="ECO:0000256" key="1">
    <source>
        <dbReference type="SAM" id="MobiDB-lite"/>
    </source>
</evidence>
<feature type="region of interest" description="Disordered" evidence="1">
    <location>
        <begin position="194"/>
        <end position="233"/>
    </location>
</feature>
<protein>
    <submittedName>
        <fullName evidence="2">Uncharacterized protein</fullName>
    </submittedName>
</protein>
<dbReference type="EMBL" id="MU004196">
    <property type="protein sequence ID" value="KAF2491182.1"/>
    <property type="molecule type" value="Genomic_DNA"/>
</dbReference>
<sequence length="233" mass="25962">MSPPWAQMLETFATFNKKSKHILLDKHLVDFANTTINRPDMKGELDVFNRVMPRDDIAVKIFLESCATGARLIVSKAHIFWNENFVDVKLVRVAILMEQITKDTIEQLRSNGFLTAFDENLIFGPPSKPFHGDTDHLLRPIRSPCYAATPRVVSSAMMGTAYSREFHGEDCLRKRFELIGKKLKGVPIIAQQTGAERMSNRAGTRVSSMEPAAPGSSSKASVDQPADAERGVQ</sequence>
<organism evidence="2 3">
    <name type="scientific">Lophium mytilinum</name>
    <dbReference type="NCBI Taxonomy" id="390894"/>
    <lineage>
        <taxon>Eukaryota</taxon>
        <taxon>Fungi</taxon>
        <taxon>Dikarya</taxon>
        <taxon>Ascomycota</taxon>
        <taxon>Pezizomycotina</taxon>
        <taxon>Dothideomycetes</taxon>
        <taxon>Pleosporomycetidae</taxon>
        <taxon>Mytilinidiales</taxon>
        <taxon>Mytilinidiaceae</taxon>
        <taxon>Lophium</taxon>
    </lineage>
</organism>
<dbReference type="AlphaFoldDB" id="A0A6A6QFX9"/>
<dbReference type="OrthoDB" id="428734at2759"/>
<name>A0A6A6QFX9_9PEZI</name>
<dbReference type="Proteomes" id="UP000799750">
    <property type="component" value="Unassembled WGS sequence"/>
</dbReference>
<dbReference type="InterPro" id="IPR036691">
    <property type="entry name" value="Endo/exonu/phosph_ase_sf"/>
</dbReference>
<evidence type="ECO:0000313" key="2">
    <source>
        <dbReference type="EMBL" id="KAF2491182.1"/>
    </source>
</evidence>
<dbReference type="Gene3D" id="3.60.10.10">
    <property type="entry name" value="Endonuclease/exonuclease/phosphatase"/>
    <property type="match status" value="1"/>
</dbReference>
<gene>
    <name evidence="2" type="ORF">BU16DRAFT_566096</name>
</gene>
<proteinExistence type="predicted"/>
<keyword evidence="3" id="KW-1185">Reference proteome</keyword>
<reference evidence="2" key="1">
    <citation type="journal article" date="2020" name="Stud. Mycol.">
        <title>101 Dothideomycetes genomes: a test case for predicting lifestyles and emergence of pathogens.</title>
        <authorList>
            <person name="Haridas S."/>
            <person name="Albert R."/>
            <person name="Binder M."/>
            <person name="Bloem J."/>
            <person name="Labutti K."/>
            <person name="Salamov A."/>
            <person name="Andreopoulos B."/>
            <person name="Baker S."/>
            <person name="Barry K."/>
            <person name="Bills G."/>
            <person name="Bluhm B."/>
            <person name="Cannon C."/>
            <person name="Castanera R."/>
            <person name="Culley D."/>
            <person name="Daum C."/>
            <person name="Ezra D."/>
            <person name="Gonzalez J."/>
            <person name="Henrissat B."/>
            <person name="Kuo A."/>
            <person name="Liang C."/>
            <person name="Lipzen A."/>
            <person name="Lutzoni F."/>
            <person name="Magnuson J."/>
            <person name="Mondo S."/>
            <person name="Nolan M."/>
            <person name="Ohm R."/>
            <person name="Pangilinan J."/>
            <person name="Park H.-J."/>
            <person name="Ramirez L."/>
            <person name="Alfaro M."/>
            <person name="Sun H."/>
            <person name="Tritt A."/>
            <person name="Yoshinaga Y."/>
            <person name="Zwiers L.-H."/>
            <person name="Turgeon B."/>
            <person name="Goodwin S."/>
            <person name="Spatafora J."/>
            <person name="Crous P."/>
            <person name="Grigoriev I."/>
        </authorList>
    </citation>
    <scope>NUCLEOTIDE SEQUENCE</scope>
    <source>
        <strain evidence="2">CBS 269.34</strain>
    </source>
</reference>
<accession>A0A6A6QFX9</accession>
<evidence type="ECO:0000313" key="3">
    <source>
        <dbReference type="Proteomes" id="UP000799750"/>
    </source>
</evidence>